<evidence type="ECO:0000256" key="8">
    <source>
        <dbReference type="ARBA" id="ARBA00023326"/>
    </source>
</evidence>
<dbReference type="InterPro" id="IPR001000">
    <property type="entry name" value="GH10_dom"/>
</dbReference>
<dbReference type="SMART" id="SM00633">
    <property type="entry name" value="Glyco_10"/>
    <property type="match status" value="1"/>
</dbReference>
<keyword evidence="8 10" id="KW-0624">Polysaccharide degradation</keyword>
<accession>A0A411KZA6</accession>
<dbReference type="RefSeq" id="WP_179815460.1">
    <property type="nucleotide sequence ID" value="NZ_JACBZD010000001.1"/>
</dbReference>
<proteinExistence type="inferred from homology"/>
<dbReference type="EC" id="3.2.1.8" evidence="10"/>
<dbReference type="GO" id="GO:0045493">
    <property type="term" value="P:xylan catabolic process"/>
    <property type="evidence" value="ECO:0007669"/>
    <property type="project" value="UniProtKB-KW"/>
</dbReference>
<dbReference type="GO" id="GO:0030247">
    <property type="term" value="F:polysaccharide binding"/>
    <property type="evidence" value="ECO:0007669"/>
    <property type="project" value="UniProtKB-UniRule"/>
</dbReference>
<evidence type="ECO:0000256" key="3">
    <source>
        <dbReference type="ARBA" id="ARBA00022651"/>
    </source>
</evidence>
<evidence type="ECO:0000256" key="10">
    <source>
        <dbReference type="RuleBase" id="RU361174"/>
    </source>
</evidence>
<evidence type="ECO:0000313" key="15">
    <source>
        <dbReference type="EMBL" id="QBC98613.1"/>
    </source>
</evidence>
<dbReference type="PROSITE" id="PS51173">
    <property type="entry name" value="CBM2"/>
    <property type="match status" value="1"/>
</dbReference>
<dbReference type="EMBL" id="JACBZD010000001">
    <property type="protein sequence ID" value="NYI06958.1"/>
    <property type="molecule type" value="Genomic_DNA"/>
</dbReference>
<evidence type="ECO:0000256" key="5">
    <source>
        <dbReference type="ARBA" id="ARBA00022801"/>
    </source>
</evidence>
<dbReference type="InterPro" id="IPR017853">
    <property type="entry name" value="GH"/>
</dbReference>
<evidence type="ECO:0000313" key="14">
    <source>
        <dbReference type="EMBL" id="NYI06958.1"/>
    </source>
</evidence>
<dbReference type="SUPFAM" id="SSF51445">
    <property type="entry name" value="(Trans)glycosidases"/>
    <property type="match status" value="1"/>
</dbReference>
<sequence length="495" mass="52446">MNRTPVRRRRLSVAAALGTLVAALALPVGLLGASAQAGENVPGQAGQNARAQAGQNARAQAGGLRDYAAAAGVHIGTALSEGRLGETAYANTAANEFNAITAENSMKWESLEPTRGSYQWAGGDRVVQFAQDNGAIVRGHTLVWHSQTPPWLTPGAFSNAELRTIVQNHVQTVAGRYAGDVYAWDVVNEPFNEDGTRRNSIFQQQLGDGYIADALRWARAADPNAALYINDYNIEGINAKSNAMYNLARDLLAQGVPLDGIGMQAHLIAGQVPSDFQANIQRFVDLGLDVAITELDIRMQLPATADKLQAQAADYTRVMNACLNVDGCIGVTVWGVTDKYSWVPDVFSGYGAALPIDENYAFKPAYYAVQRTLGGPGNPTNPPTDPPVGNGCAVRYTVSNQWNTGFTTSVTVTNTGSQALSNWTLTWTFPSGQRITQAWNGTATQNGANVTFTPASWASTLPAGGTANFGFNGSHTGTNTAPTQFALNGVACTTA</sequence>
<reference evidence="15" key="2">
    <citation type="submission" date="2018-12" db="EMBL/GenBank/DDBJ databases">
        <authorList>
            <person name="Yin Y.-R."/>
            <person name="Huang M.-J."/>
        </authorList>
    </citation>
    <scope>NUCLEOTIDE SEQUENCE</scope>
    <source>
        <strain evidence="15">YIM DR4008T</strain>
    </source>
</reference>
<feature type="chain" id="PRO_5038304860" description="Beta-xylanase" evidence="11">
    <location>
        <begin position="38"/>
        <end position="495"/>
    </location>
</feature>
<dbReference type="PROSITE" id="PS51318">
    <property type="entry name" value="TAT"/>
    <property type="match status" value="1"/>
</dbReference>
<organism evidence="15">
    <name type="scientific">Allostreptomyces psammosilenae</name>
    <dbReference type="NCBI Taxonomy" id="1892865"/>
    <lineage>
        <taxon>Bacteria</taxon>
        <taxon>Bacillati</taxon>
        <taxon>Actinomycetota</taxon>
        <taxon>Actinomycetes</taxon>
        <taxon>Kitasatosporales</taxon>
        <taxon>Streptomycetaceae</taxon>
        <taxon>Allostreptomyces</taxon>
    </lineage>
</organism>
<evidence type="ECO:0000256" key="6">
    <source>
        <dbReference type="ARBA" id="ARBA00023277"/>
    </source>
</evidence>
<reference evidence="14 16" key="3">
    <citation type="submission" date="2020-07" db="EMBL/GenBank/DDBJ databases">
        <title>Sequencing the genomes of 1000 actinobacteria strains.</title>
        <authorList>
            <person name="Klenk H.-P."/>
        </authorList>
    </citation>
    <scope>NUCLEOTIDE SEQUENCE [LARGE SCALE GENOMIC DNA]</scope>
    <source>
        <strain evidence="14 16">DSM 42178</strain>
    </source>
</reference>
<evidence type="ECO:0000256" key="9">
    <source>
        <dbReference type="PROSITE-ProRule" id="PRU10061"/>
    </source>
</evidence>
<feature type="active site" description="Nucleophile" evidence="9">
    <location>
        <position position="294"/>
    </location>
</feature>
<dbReference type="SUPFAM" id="SSF49384">
    <property type="entry name" value="Carbohydrate-binding domain"/>
    <property type="match status" value="1"/>
</dbReference>
<keyword evidence="16" id="KW-1185">Reference proteome</keyword>
<dbReference type="SMART" id="SM00637">
    <property type="entry name" value="CBD_II"/>
    <property type="match status" value="1"/>
</dbReference>
<gene>
    <name evidence="15" type="primary">xyn10a</name>
    <name evidence="14" type="ORF">FHU37_003901</name>
</gene>
<evidence type="ECO:0000313" key="16">
    <source>
        <dbReference type="Proteomes" id="UP000567795"/>
    </source>
</evidence>
<dbReference type="EMBL" id="MK250955">
    <property type="protein sequence ID" value="QBC98613.1"/>
    <property type="molecule type" value="Genomic_DNA"/>
</dbReference>
<keyword evidence="7 10" id="KW-0326">Glycosidase</keyword>
<dbReference type="InterPro" id="IPR044846">
    <property type="entry name" value="GH10"/>
</dbReference>
<dbReference type="Pfam" id="PF00331">
    <property type="entry name" value="Glyco_hydro_10"/>
    <property type="match status" value="1"/>
</dbReference>
<dbReference type="PRINTS" id="PR00134">
    <property type="entry name" value="GLHYDRLASE10"/>
</dbReference>
<dbReference type="InterPro" id="IPR012291">
    <property type="entry name" value="CBM2_carb-bd_dom_sf"/>
</dbReference>
<reference evidence="15" key="1">
    <citation type="journal article" date="2017" name="Int. J. Syst. Evol. Microbiol.">
        <title>Allostreptomyces psammosilenae gen. nov., sp. nov., an endophytic actinobacterium isolated from the roots of Psammosilene tunicoides and emended description of the family Streptomycetaceae [Waksman and Henrici (1943)AL] emend. Rainey et al. 1997, emend. Kim et al. 2003, emend. Zhi et al. 2009.</title>
        <authorList>
            <person name="Huang M.J."/>
            <person name="Rao M.P."/>
            <person name="Salam N."/>
            <person name="Xiao M."/>
            <person name="Huang H.Q."/>
            <person name="Li W.J."/>
        </authorList>
    </citation>
    <scope>NUCLEOTIDE SEQUENCE</scope>
    <source>
        <strain evidence="15">YIM DR4008T</strain>
    </source>
</reference>
<evidence type="ECO:0000256" key="11">
    <source>
        <dbReference type="SAM" id="SignalP"/>
    </source>
</evidence>
<dbReference type="InterPro" id="IPR001919">
    <property type="entry name" value="CBD2"/>
</dbReference>
<dbReference type="PROSITE" id="PS51760">
    <property type="entry name" value="GH10_2"/>
    <property type="match status" value="1"/>
</dbReference>
<evidence type="ECO:0000259" key="12">
    <source>
        <dbReference type="PROSITE" id="PS51173"/>
    </source>
</evidence>
<feature type="domain" description="CBM2" evidence="12">
    <location>
        <begin position="385"/>
        <end position="495"/>
    </location>
</feature>
<protein>
    <recommendedName>
        <fullName evidence="10">Beta-xylanase</fullName>
        <ecNumber evidence="10">3.2.1.8</ecNumber>
    </recommendedName>
</protein>
<evidence type="ECO:0000256" key="4">
    <source>
        <dbReference type="ARBA" id="ARBA00022729"/>
    </source>
</evidence>
<dbReference type="Pfam" id="PF00553">
    <property type="entry name" value="CBM_2"/>
    <property type="match status" value="1"/>
</dbReference>
<comment type="catalytic activity">
    <reaction evidence="1 10">
        <text>Endohydrolysis of (1-&gt;4)-beta-D-xylosidic linkages in xylans.</text>
        <dbReference type="EC" id="3.2.1.8"/>
    </reaction>
</comment>
<feature type="signal peptide" evidence="11">
    <location>
        <begin position="1"/>
        <end position="37"/>
    </location>
</feature>
<keyword evidence="4 11" id="KW-0732">Signal</keyword>
<dbReference type="Gene3D" id="3.20.20.80">
    <property type="entry name" value="Glycosidases"/>
    <property type="match status" value="1"/>
</dbReference>
<dbReference type="PANTHER" id="PTHR31490">
    <property type="entry name" value="GLYCOSYL HYDROLASE"/>
    <property type="match status" value="1"/>
</dbReference>
<evidence type="ECO:0000256" key="7">
    <source>
        <dbReference type="ARBA" id="ARBA00023295"/>
    </source>
</evidence>
<dbReference type="Gene3D" id="2.60.40.290">
    <property type="match status" value="1"/>
</dbReference>
<keyword evidence="3 15" id="KW-0858">Xylan degradation</keyword>
<dbReference type="AlphaFoldDB" id="A0A411KZA6"/>
<dbReference type="GO" id="GO:0031176">
    <property type="term" value="F:endo-1,4-beta-xylanase activity"/>
    <property type="evidence" value="ECO:0007669"/>
    <property type="project" value="UniProtKB-EC"/>
</dbReference>
<dbReference type="InterPro" id="IPR006311">
    <property type="entry name" value="TAT_signal"/>
</dbReference>
<evidence type="ECO:0000256" key="1">
    <source>
        <dbReference type="ARBA" id="ARBA00000681"/>
    </source>
</evidence>
<feature type="non-terminal residue" evidence="15">
    <location>
        <position position="1"/>
    </location>
</feature>
<evidence type="ECO:0000256" key="2">
    <source>
        <dbReference type="ARBA" id="ARBA00007495"/>
    </source>
</evidence>
<keyword evidence="6 10" id="KW-0119">Carbohydrate metabolism</keyword>
<keyword evidence="5 10" id="KW-0378">Hydrolase</keyword>
<evidence type="ECO:0000259" key="13">
    <source>
        <dbReference type="PROSITE" id="PS51760"/>
    </source>
</evidence>
<comment type="similarity">
    <text evidence="2 10">Belongs to the glycosyl hydrolase 10 (cellulase F) family.</text>
</comment>
<dbReference type="Proteomes" id="UP000567795">
    <property type="component" value="Unassembled WGS sequence"/>
</dbReference>
<dbReference type="PROSITE" id="PS00591">
    <property type="entry name" value="GH10_1"/>
    <property type="match status" value="1"/>
</dbReference>
<dbReference type="PANTHER" id="PTHR31490:SF88">
    <property type="entry name" value="BETA-XYLANASE"/>
    <property type="match status" value="1"/>
</dbReference>
<feature type="domain" description="GH10" evidence="13">
    <location>
        <begin position="58"/>
        <end position="372"/>
    </location>
</feature>
<name>A0A411KZA6_9ACTN</name>
<dbReference type="InterPro" id="IPR031158">
    <property type="entry name" value="GH10_AS"/>
</dbReference>
<dbReference type="InterPro" id="IPR008965">
    <property type="entry name" value="CBM2/CBM3_carb-bd_dom_sf"/>
</dbReference>